<dbReference type="InterPro" id="IPR039844">
    <property type="entry name" value="URB1"/>
</dbReference>
<evidence type="ECO:0000313" key="1">
    <source>
        <dbReference type="Proteomes" id="UP000189703"/>
    </source>
</evidence>
<evidence type="ECO:0000313" key="2">
    <source>
        <dbReference type="RefSeq" id="XP_010278715.1"/>
    </source>
</evidence>
<dbReference type="PANTHER" id="PTHR13500:SF0">
    <property type="entry name" value="NUCLEOLAR PRE-RIBOSOMAL-ASSOCIATED PROTEIN 1"/>
    <property type="match status" value="1"/>
</dbReference>
<dbReference type="STRING" id="4432.A0A1U8BFA6"/>
<dbReference type="AlphaFoldDB" id="A0A1U8BFA6"/>
<sequence length="257" mass="29054">MVWIIEIENTDLTEIHHSWAIAFDREKVSKLIMWMVSTALQSYSMQPSLLKKTDFHFTILSEEEQYEESLVSKILRWITASVIVGKISLKVYKINTSTSPGIKTLQSLLECIKNGYGERRENNYGNKKALVATILYLQQLLGLNGEVLPSVVSAICLLLLSNASNSTGSELLLCNHGSLVASLCSKIRCPAEANPAWRWSFYQPWRDLSLDLTDLQKMDERVACQKLLVIFANALEGKRLELPDLNIENSGLFTWGR</sequence>
<dbReference type="RefSeq" id="XP_010278715.1">
    <property type="nucleotide sequence ID" value="XM_010280413.2"/>
</dbReference>
<dbReference type="eggNOG" id="KOG1791">
    <property type="taxonomic scope" value="Eukaryota"/>
</dbReference>
<dbReference type="Proteomes" id="UP000189703">
    <property type="component" value="Unplaced"/>
</dbReference>
<proteinExistence type="predicted"/>
<keyword evidence="1" id="KW-1185">Reference proteome</keyword>
<dbReference type="KEGG" id="nnu:104612823"/>
<dbReference type="InParanoid" id="A0A1U8BFA6"/>
<dbReference type="OrthoDB" id="72892at2759"/>
<name>A0A1U8BFA6_NELNU</name>
<dbReference type="GeneID" id="104612823"/>
<reference evidence="2" key="1">
    <citation type="submission" date="2025-08" db="UniProtKB">
        <authorList>
            <consortium name="RefSeq"/>
        </authorList>
    </citation>
    <scope>IDENTIFICATION</scope>
</reference>
<accession>A0A1U8BFA6</accession>
<organism evidence="1 2">
    <name type="scientific">Nelumbo nucifera</name>
    <name type="common">Sacred lotus</name>
    <dbReference type="NCBI Taxonomy" id="4432"/>
    <lineage>
        <taxon>Eukaryota</taxon>
        <taxon>Viridiplantae</taxon>
        <taxon>Streptophyta</taxon>
        <taxon>Embryophyta</taxon>
        <taxon>Tracheophyta</taxon>
        <taxon>Spermatophyta</taxon>
        <taxon>Magnoliopsida</taxon>
        <taxon>Proteales</taxon>
        <taxon>Nelumbonaceae</taxon>
        <taxon>Nelumbo</taxon>
    </lineage>
</organism>
<protein>
    <submittedName>
        <fullName evidence="2">Uncharacterized protein LOC104612823</fullName>
    </submittedName>
</protein>
<dbReference type="OMA" id="YEYEVCQ"/>
<gene>
    <name evidence="2" type="primary">LOC104612823</name>
</gene>
<dbReference type="PANTHER" id="PTHR13500">
    <property type="entry name" value="NUCLEOLAR PRERIBOSOMAL-ASSOCIATED PROTEIN 1"/>
    <property type="match status" value="1"/>
</dbReference>